<evidence type="ECO:0000313" key="3">
    <source>
        <dbReference type="EMBL" id="GAA4462101.1"/>
    </source>
</evidence>
<feature type="chain" id="PRO_5046460739" description="Peptidase C14 caspase domain-containing protein" evidence="1">
    <location>
        <begin position="22"/>
        <end position="425"/>
    </location>
</feature>
<sequence length="425" mass="47397">MKGILPMLLGLLLPGGSGARAQTFHAIIVADTLDADLTKACRRDIATMRQQFTRIASSIKYSIKEQLIAGPSFGRKQVDEVLRQLTISPNDIVFLYYTGHGYNTPGRSDRFPYLMLEKQQLEHNPDLSAIHETIKSKRPHLCVTLGDCCNRYLYRGTVKKRPGPVLPTPDSLTLIYQSLFLNVRGDVLIASSQPPQVACAHPDSGSFYTRAFDEALLNVGRANKPITWDNLLGEAQTALGQWLSHYKVPRHRHHVSTYAVNVQPVSIPEGSPATAPLTVELRTSRGRTGVEFLQGNTFYIEAKVNRPCHLRLVYILADSTKTVMENDFEIRPGQENQFIRIAPNAPIVCAEPFGTEYLLAYAASEPFCPIPTTPNRTLYMRKEPDNDVLVGRIEEVIKAARCTQSGRSVAEDQIQITTRPVTQKN</sequence>
<keyword evidence="4" id="KW-1185">Reference proteome</keyword>
<proteinExistence type="predicted"/>
<feature type="domain" description="Peptidase C14 caspase" evidence="2">
    <location>
        <begin position="40"/>
        <end position="220"/>
    </location>
</feature>
<reference evidence="4" key="1">
    <citation type="journal article" date="2019" name="Int. J. Syst. Evol. Microbiol.">
        <title>The Global Catalogue of Microorganisms (GCM) 10K type strain sequencing project: providing services to taxonomists for standard genome sequencing and annotation.</title>
        <authorList>
            <consortium name="The Broad Institute Genomics Platform"/>
            <consortium name="The Broad Institute Genome Sequencing Center for Infectious Disease"/>
            <person name="Wu L."/>
            <person name="Ma J."/>
        </authorList>
    </citation>
    <scope>NUCLEOTIDE SEQUENCE [LARGE SCALE GENOMIC DNA]</scope>
    <source>
        <strain evidence="4">JCM 17927</strain>
    </source>
</reference>
<organism evidence="3 4">
    <name type="scientific">Nibrella saemangeumensis</name>
    <dbReference type="NCBI Taxonomy" id="1084526"/>
    <lineage>
        <taxon>Bacteria</taxon>
        <taxon>Pseudomonadati</taxon>
        <taxon>Bacteroidota</taxon>
        <taxon>Cytophagia</taxon>
        <taxon>Cytophagales</taxon>
        <taxon>Spirosomataceae</taxon>
        <taxon>Nibrella</taxon>
    </lineage>
</organism>
<dbReference type="Proteomes" id="UP001501175">
    <property type="component" value="Unassembled WGS sequence"/>
</dbReference>
<dbReference type="InterPro" id="IPR011600">
    <property type="entry name" value="Pept_C14_caspase"/>
</dbReference>
<protein>
    <recommendedName>
        <fullName evidence="2">Peptidase C14 caspase domain-containing protein</fullName>
    </recommendedName>
</protein>
<evidence type="ECO:0000313" key="4">
    <source>
        <dbReference type="Proteomes" id="UP001501175"/>
    </source>
</evidence>
<dbReference type="EMBL" id="BAABHD010000067">
    <property type="protein sequence ID" value="GAA4462101.1"/>
    <property type="molecule type" value="Genomic_DNA"/>
</dbReference>
<evidence type="ECO:0000256" key="1">
    <source>
        <dbReference type="SAM" id="SignalP"/>
    </source>
</evidence>
<dbReference type="SUPFAM" id="SSF52129">
    <property type="entry name" value="Caspase-like"/>
    <property type="match status" value="1"/>
</dbReference>
<dbReference type="RefSeq" id="WP_345246007.1">
    <property type="nucleotide sequence ID" value="NZ_BAABHD010000067.1"/>
</dbReference>
<evidence type="ECO:0000259" key="2">
    <source>
        <dbReference type="Pfam" id="PF00656"/>
    </source>
</evidence>
<accession>A0ABP8NAL7</accession>
<feature type="signal peptide" evidence="1">
    <location>
        <begin position="1"/>
        <end position="21"/>
    </location>
</feature>
<gene>
    <name evidence="3" type="ORF">GCM10023189_38360</name>
</gene>
<keyword evidence="1" id="KW-0732">Signal</keyword>
<name>A0ABP8NAL7_9BACT</name>
<dbReference type="InterPro" id="IPR029030">
    <property type="entry name" value="Caspase-like_dom_sf"/>
</dbReference>
<dbReference type="Pfam" id="PF00656">
    <property type="entry name" value="Peptidase_C14"/>
    <property type="match status" value="1"/>
</dbReference>
<comment type="caution">
    <text evidence="3">The sequence shown here is derived from an EMBL/GenBank/DDBJ whole genome shotgun (WGS) entry which is preliminary data.</text>
</comment>